<dbReference type="Proteomes" id="UP000829685">
    <property type="component" value="Unassembled WGS sequence"/>
</dbReference>
<dbReference type="FunFam" id="3.40.50.720:FF:000039">
    <property type="entry name" value="Alcohol dehydrogenase AdhP"/>
    <property type="match status" value="1"/>
</dbReference>
<sequence>MDLQIPLVQQAAVIEDPGPGGRILLRGDVSVGEPGVHEILVKLEVSGVCGSEIRALLGWSSYTPIVGHEGVGIVVKAGADADDSLLGQRVGVKWLYSACTQCSACNRGFPNNCGRQLNTGRNVRGTLQQYVVADSRFVTRIPDGLASEVAAPLLCAGLTMMGAISKLDGQLGPGDWLVISGSGGGLGHIGVQIAAKVKGFRVIGIDSGEEKRKLSIESGASEFIDFAEGNVEHRVKEITGEGAHAIVVVSGSEDAFRASPLLVRNMGIIVCVGLPANDFNIPIPASLCSARALSITGVAVGSEGQMEEILEHALRGDIQPSIQILDFHDIPQILDQLKLGGVTGRVVVRIPSGINS</sequence>
<keyword evidence="3 7" id="KW-0479">Metal-binding</keyword>
<protein>
    <recommendedName>
        <fullName evidence="8">Enoyl reductase (ER) domain-containing protein</fullName>
    </recommendedName>
</protein>
<organism evidence="9 10">
    <name type="scientific">Neoarthrinium moseri</name>
    <dbReference type="NCBI Taxonomy" id="1658444"/>
    <lineage>
        <taxon>Eukaryota</taxon>
        <taxon>Fungi</taxon>
        <taxon>Dikarya</taxon>
        <taxon>Ascomycota</taxon>
        <taxon>Pezizomycotina</taxon>
        <taxon>Sordariomycetes</taxon>
        <taxon>Xylariomycetidae</taxon>
        <taxon>Amphisphaeriales</taxon>
        <taxon>Apiosporaceae</taxon>
        <taxon>Neoarthrinium</taxon>
    </lineage>
</organism>
<comment type="caution">
    <text evidence="9">The sequence shown here is derived from an EMBL/GenBank/DDBJ whole genome shotgun (WGS) entry which is preliminary data.</text>
</comment>
<keyword evidence="4 7" id="KW-0862">Zinc</keyword>
<keyword evidence="5" id="KW-0560">Oxidoreductase</keyword>
<dbReference type="GO" id="GO:0005737">
    <property type="term" value="C:cytoplasm"/>
    <property type="evidence" value="ECO:0007669"/>
    <property type="project" value="TreeGrafter"/>
</dbReference>
<dbReference type="GO" id="GO:0008270">
    <property type="term" value="F:zinc ion binding"/>
    <property type="evidence" value="ECO:0007669"/>
    <property type="project" value="InterPro"/>
</dbReference>
<proteinExistence type="inferred from homology"/>
<dbReference type="PROSITE" id="PS00059">
    <property type="entry name" value="ADH_ZINC"/>
    <property type="match status" value="1"/>
</dbReference>
<dbReference type="InterPro" id="IPR011032">
    <property type="entry name" value="GroES-like_sf"/>
</dbReference>
<accession>A0A9P9WG62</accession>
<evidence type="ECO:0000256" key="7">
    <source>
        <dbReference type="RuleBase" id="RU361277"/>
    </source>
</evidence>
<evidence type="ECO:0000256" key="5">
    <source>
        <dbReference type="ARBA" id="ARBA00023002"/>
    </source>
</evidence>
<dbReference type="Pfam" id="PF08240">
    <property type="entry name" value="ADH_N"/>
    <property type="match status" value="1"/>
</dbReference>
<evidence type="ECO:0000256" key="3">
    <source>
        <dbReference type="ARBA" id="ARBA00022723"/>
    </source>
</evidence>
<gene>
    <name evidence="9" type="ORF">JX265_009470</name>
</gene>
<dbReference type="SUPFAM" id="SSF51735">
    <property type="entry name" value="NAD(P)-binding Rossmann-fold domains"/>
    <property type="match status" value="1"/>
</dbReference>
<dbReference type="EMBL" id="JAFIMR010000029">
    <property type="protein sequence ID" value="KAI1861503.1"/>
    <property type="molecule type" value="Genomic_DNA"/>
</dbReference>
<evidence type="ECO:0000313" key="10">
    <source>
        <dbReference type="Proteomes" id="UP000829685"/>
    </source>
</evidence>
<dbReference type="InterPro" id="IPR036291">
    <property type="entry name" value="NAD(P)-bd_dom_sf"/>
</dbReference>
<evidence type="ECO:0000256" key="1">
    <source>
        <dbReference type="ARBA" id="ARBA00001947"/>
    </source>
</evidence>
<dbReference type="Pfam" id="PF00107">
    <property type="entry name" value="ADH_zinc_N"/>
    <property type="match status" value="1"/>
</dbReference>
<comment type="similarity">
    <text evidence="2 7">Belongs to the zinc-containing alcohol dehydrogenase family.</text>
</comment>
<dbReference type="PANTHER" id="PTHR42940">
    <property type="entry name" value="ALCOHOL DEHYDROGENASE 1-RELATED"/>
    <property type="match status" value="1"/>
</dbReference>
<evidence type="ECO:0000256" key="2">
    <source>
        <dbReference type="ARBA" id="ARBA00008072"/>
    </source>
</evidence>
<evidence type="ECO:0000259" key="8">
    <source>
        <dbReference type="SMART" id="SM00829"/>
    </source>
</evidence>
<dbReference type="Gene3D" id="3.90.180.10">
    <property type="entry name" value="Medium-chain alcohol dehydrogenases, catalytic domain"/>
    <property type="match status" value="1"/>
</dbReference>
<dbReference type="InterPro" id="IPR002328">
    <property type="entry name" value="ADH_Zn_CS"/>
</dbReference>
<dbReference type="InterPro" id="IPR013154">
    <property type="entry name" value="ADH-like_N"/>
</dbReference>
<evidence type="ECO:0000256" key="6">
    <source>
        <dbReference type="ARBA" id="ARBA00023027"/>
    </source>
</evidence>
<feature type="domain" description="Enoyl reductase (ER)" evidence="8">
    <location>
        <begin position="21"/>
        <end position="348"/>
    </location>
</feature>
<dbReference type="CDD" id="cd08297">
    <property type="entry name" value="CAD3"/>
    <property type="match status" value="1"/>
</dbReference>
<dbReference type="InterPro" id="IPR013149">
    <property type="entry name" value="ADH-like_C"/>
</dbReference>
<name>A0A9P9WG62_9PEZI</name>
<dbReference type="GO" id="GO:0004022">
    <property type="term" value="F:alcohol dehydrogenase (NAD+) activity"/>
    <property type="evidence" value="ECO:0007669"/>
    <property type="project" value="TreeGrafter"/>
</dbReference>
<dbReference type="Gene3D" id="3.40.50.720">
    <property type="entry name" value="NAD(P)-binding Rossmann-like Domain"/>
    <property type="match status" value="1"/>
</dbReference>
<reference evidence="9" key="1">
    <citation type="submission" date="2021-03" db="EMBL/GenBank/DDBJ databases">
        <title>Revisited historic fungal species revealed as producer of novel bioactive compounds through whole genome sequencing and comparative genomics.</title>
        <authorList>
            <person name="Vignolle G.A."/>
            <person name="Hochenegger N."/>
            <person name="Mach R.L."/>
            <person name="Mach-Aigner A.R."/>
            <person name="Javad Rahimi M."/>
            <person name="Salim K.A."/>
            <person name="Chan C.M."/>
            <person name="Lim L.B.L."/>
            <person name="Cai F."/>
            <person name="Druzhinina I.S."/>
            <person name="U'Ren J.M."/>
            <person name="Derntl C."/>
        </authorList>
    </citation>
    <scope>NUCLEOTIDE SEQUENCE</scope>
    <source>
        <strain evidence="9">TUCIM 5799</strain>
    </source>
</reference>
<evidence type="ECO:0000313" key="9">
    <source>
        <dbReference type="EMBL" id="KAI1861503.1"/>
    </source>
</evidence>
<keyword evidence="10" id="KW-1185">Reference proteome</keyword>
<keyword evidence="6" id="KW-0520">NAD</keyword>
<evidence type="ECO:0000256" key="4">
    <source>
        <dbReference type="ARBA" id="ARBA00022833"/>
    </source>
</evidence>
<dbReference type="InterPro" id="IPR020843">
    <property type="entry name" value="ER"/>
</dbReference>
<dbReference type="SMART" id="SM00829">
    <property type="entry name" value="PKS_ER"/>
    <property type="match status" value="1"/>
</dbReference>
<dbReference type="PANTHER" id="PTHR42940:SF2">
    <property type="entry name" value="DEHYDROGENASE FAMILY OXIDOREDUCTASE, PUTATIVE (JCVI)-RELATED"/>
    <property type="match status" value="1"/>
</dbReference>
<dbReference type="AlphaFoldDB" id="A0A9P9WG62"/>
<comment type="cofactor">
    <cofactor evidence="1 7">
        <name>Zn(2+)</name>
        <dbReference type="ChEBI" id="CHEBI:29105"/>
    </cofactor>
</comment>
<dbReference type="SUPFAM" id="SSF50129">
    <property type="entry name" value="GroES-like"/>
    <property type="match status" value="1"/>
</dbReference>